<dbReference type="InterPro" id="IPR012340">
    <property type="entry name" value="NA-bd_OB-fold"/>
</dbReference>
<dbReference type="GO" id="GO:0003743">
    <property type="term" value="F:translation initiation factor activity"/>
    <property type="evidence" value="ECO:0007669"/>
    <property type="project" value="UniProtKB-UniRule"/>
</dbReference>
<dbReference type="EMBL" id="JAAMRR010000851">
    <property type="protein sequence ID" value="NGX96790.1"/>
    <property type="molecule type" value="Genomic_DNA"/>
</dbReference>
<dbReference type="HAMAP" id="MF_00075">
    <property type="entry name" value="IF_1"/>
    <property type="match status" value="1"/>
</dbReference>
<name>A0A7C9VK37_9BRAD</name>
<dbReference type="InterPro" id="IPR004368">
    <property type="entry name" value="TIF_IF1"/>
</dbReference>
<gene>
    <name evidence="4 8" type="primary">infA</name>
    <name evidence="8" type="ORF">G4V63_16715</name>
</gene>
<dbReference type="AlphaFoldDB" id="A0A7C9VK37"/>
<proteinExistence type="inferred from homology"/>
<evidence type="ECO:0000256" key="5">
    <source>
        <dbReference type="NCBIfam" id="TIGR00008"/>
    </source>
</evidence>
<dbReference type="GO" id="GO:0019843">
    <property type="term" value="F:rRNA binding"/>
    <property type="evidence" value="ECO:0007669"/>
    <property type="project" value="UniProtKB-UniRule"/>
</dbReference>
<dbReference type="FunFam" id="2.40.50.140:FF:000002">
    <property type="entry name" value="Translation initiation factor IF-1"/>
    <property type="match status" value="1"/>
</dbReference>
<dbReference type="PROSITE" id="PS50832">
    <property type="entry name" value="S1_IF1_TYPE"/>
    <property type="match status" value="1"/>
</dbReference>
<dbReference type="PANTHER" id="PTHR33370">
    <property type="entry name" value="TRANSLATION INITIATION FACTOR IF-1, CHLOROPLASTIC"/>
    <property type="match status" value="1"/>
</dbReference>
<dbReference type="Pfam" id="PF01176">
    <property type="entry name" value="eIF-1a"/>
    <property type="match status" value="1"/>
</dbReference>
<dbReference type="Proteomes" id="UP000480266">
    <property type="component" value="Unassembled WGS sequence"/>
</dbReference>
<keyword evidence="2 4" id="KW-0396">Initiation factor</keyword>
<keyword evidence="4" id="KW-0694">RNA-binding</keyword>
<comment type="subunit">
    <text evidence="4">Component of the 30S ribosomal translation pre-initiation complex which assembles on the 30S ribosome in the order IF-2 and IF-3, IF-1 and N-formylmethionyl-tRNA(fMet); mRNA recruitment can occur at any time during PIC assembly.</text>
</comment>
<keyword evidence="4" id="KW-0699">rRNA-binding</keyword>
<evidence type="ECO:0000259" key="7">
    <source>
        <dbReference type="PROSITE" id="PS50832"/>
    </source>
</evidence>
<keyword evidence="4" id="KW-0963">Cytoplasm</keyword>
<dbReference type="Gene3D" id="2.40.50.140">
    <property type="entry name" value="Nucleic acid-binding proteins"/>
    <property type="match status" value="1"/>
</dbReference>
<accession>A0A7C9VK37</accession>
<comment type="function">
    <text evidence="4">One of the essential components for the initiation of protein synthesis. Stabilizes the binding of IF-2 and IF-3 on the 30S subunit to which N-formylmethionyl-tRNA(fMet) subsequently binds. Helps modulate mRNA selection, yielding the 30S pre-initiation complex (PIC). Upon addition of the 50S ribosomal subunit IF-1, IF-2 and IF-3 are released leaving the mature 70S translation initiation complex.</text>
</comment>
<evidence type="ECO:0000256" key="4">
    <source>
        <dbReference type="HAMAP-Rule" id="MF_00075"/>
    </source>
</evidence>
<comment type="similarity">
    <text evidence="1 4">Belongs to the IF-1 family.</text>
</comment>
<keyword evidence="9" id="KW-1185">Reference proteome</keyword>
<dbReference type="GO" id="GO:0005829">
    <property type="term" value="C:cytosol"/>
    <property type="evidence" value="ECO:0007669"/>
    <property type="project" value="TreeGrafter"/>
</dbReference>
<feature type="region of interest" description="Disordered" evidence="6">
    <location>
        <begin position="70"/>
        <end position="95"/>
    </location>
</feature>
<keyword evidence="3 4" id="KW-0648">Protein biosynthesis</keyword>
<evidence type="ECO:0000313" key="9">
    <source>
        <dbReference type="Proteomes" id="UP000480266"/>
    </source>
</evidence>
<dbReference type="NCBIfam" id="TIGR00008">
    <property type="entry name" value="infA"/>
    <property type="match status" value="1"/>
</dbReference>
<organism evidence="8 9">
    <name type="scientific">Candidatus Afipia apatlaquensis</name>
    <dbReference type="NCBI Taxonomy" id="2712852"/>
    <lineage>
        <taxon>Bacteria</taxon>
        <taxon>Pseudomonadati</taxon>
        <taxon>Pseudomonadota</taxon>
        <taxon>Alphaproteobacteria</taxon>
        <taxon>Hyphomicrobiales</taxon>
        <taxon>Nitrobacteraceae</taxon>
        <taxon>Afipia</taxon>
    </lineage>
</organism>
<evidence type="ECO:0000256" key="1">
    <source>
        <dbReference type="ARBA" id="ARBA00010939"/>
    </source>
</evidence>
<evidence type="ECO:0000256" key="2">
    <source>
        <dbReference type="ARBA" id="ARBA00022540"/>
    </source>
</evidence>
<evidence type="ECO:0000256" key="6">
    <source>
        <dbReference type="SAM" id="MobiDB-lite"/>
    </source>
</evidence>
<feature type="domain" description="S1-like" evidence="7">
    <location>
        <begin position="1"/>
        <end position="72"/>
    </location>
</feature>
<dbReference type="GO" id="GO:0043022">
    <property type="term" value="F:ribosome binding"/>
    <property type="evidence" value="ECO:0007669"/>
    <property type="project" value="UniProtKB-UniRule"/>
</dbReference>
<dbReference type="InterPro" id="IPR006196">
    <property type="entry name" value="RNA-binding_domain_S1_IF1"/>
</dbReference>
<evidence type="ECO:0000256" key="3">
    <source>
        <dbReference type="ARBA" id="ARBA00022917"/>
    </source>
</evidence>
<dbReference type="SUPFAM" id="SSF50249">
    <property type="entry name" value="Nucleic acid-binding proteins"/>
    <property type="match status" value="1"/>
</dbReference>
<reference evidence="8" key="1">
    <citation type="submission" date="2020-02" db="EMBL/GenBank/DDBJ databases">
        <title>Draft genome sequence of Candidatus Afipia apatlaquensis IBT-C3, a potential strain for decolorization of textile dyes.</title>
        <authorList>
            <person name="Sanchez-Reyes A."/>
            <person name="Breton-Deval L."/>
            <person name="Mangelson H."/>
            <person name="Sanchez-Flores A."/>
        </authorList>
    </citation>
    <scope>NUCLEOTIDE SEQUENCE [LARGE SCALE GENOMIC DNA]</scope>
    <source>
        <strain evidence="8">IBT-C3</strain>
    </source>
</reference>
<protein>
    <recommendedName>
        <fullName evidence="4 5">Translation initiation factor IF-1</fullName>
    </recommendedName>
</protein>
<dbReference type="PANTHER" id="PTHR33370:SF1">
    <property type="entry name" value="TRANSLATION INITIATION FACTOR IF-1, CHLOROPLASTIC"/>
    <property type="match status" value="1"/>
</dbReference>
<evidence type="ECO:0000313" key="8">
    <source>
        <dbReference type="EMBL" id="NGX96790.1"/>
    </source>
</evidence>
<sequence>MAKEELIQFEGLVTEILPDARYRVQLDAGHEIVAYTAGKMKKNRIKTLAGDRVTIEMSPYDLEKGRLIFRHKDERPGGAGGPPRGTPPRGQFRRR</sequence>
<dbReference type="CDD" id="cd04451">
    <property type="entry name" value="S1_IF1"/>
    <property type="match status" value="1"/>
</dbReference>
<comment type="subcellular location">
    <subcellularLocation>
        <location evidence="4">Cytoplasm</location>
    </subcellularLocation>
</comment>
<comment type="caution">
    <text evidence="8">The sequence shown here is derived from an EMBL/GenBank/DDBJ whole genome shotgun (WGS) entry which is preliminary data.</text>
</comment>